<keyword evidence="1" id="KW-0812">Transmembrane</keyword>
<dbReference type="RefSeq" id="WP_147081627.1">
    <property type="nucleotide sequence ID" value="NZ_VOQR01000001.1"/>
</dbReference>
<feature type="transmembrane region" description="Helical" evidence="1">
    <location>
        <begin position="41"/>
        <end position="58"/>
    </location>
</feature>
<dbReference type="OrthoDB" id="7429094at2"/>
<dbReference type="AlphaFoldDB" id="A0A5C6UG25"/>
<keyword evidence="1" id="KW-1133">Transmembrane helix</keyword>
<protein>
    <recommendedName>
        <fullName evidence="4">VanZ family protein</fullName>
    </recommendedName>
</protein>
<feature type="transmembrane region" description="Helical" evidence="1">
    <location>
        <begin position="7"/>
        <end position="26"/>
    </location>
</feature>
<gene>
    <name evidence="2" type="ORF">FSB78_07980</name>
</gene>
<evidence type="ECO:0000313" key="2">
    <source>
        <dbReference type="EMBL" id="TXC70888.1"/>
    </source>
</evidence>
<feature type="transmembrane region" description="Helical" evidence="1">
    <location>
        <begin position="70"/>
        <end position="86"/>
    </location>
</feature>
<feature type="transmembrane region" description="Helical" evidence="1">
    <location>
        <begin position="92"/>
        <end position="112"/>
    </location>
</feature>
<evidence type="ECO:0000256" key="1">
    <source>
        <dbReference type="SAM" id="Phobius"/>
    </source>
</evidence>
<reference evidence="2 3" key="1">
    <citation type="journal article" date="2013" name="Antonie Van Leeuwenhoek">
        <title>Sphingomonas ginsenosidivorax sp. nov., with the ability to transform ginsenosides.</title>
        <authorList>
            <person name="Jin X.F."/>
            <person name="Kim J.K."/>
            <person name="Liu Q.M."/>
            <person name="Kang M.S."/>
            <person name="He D."/>
            <person name="Jin F.X."/>
            <person name="Kim S.C."/>
            <person name="Im W.T."/>
        </authorList>
    </citation>
    <scope>NUCLEOTIDE SEQUENCE [LARGE SCALE GENOMIC DNA]</scope>
    <source>
        <strain evidence="2 3">KHI67</strain>
    </source>
</reference>
<dbReference type="EMBL" id="VOQR01000001">
    <property type="protein sequence ID" value="TXC70888.1"/>
    <property type="molecule type" value="Genomic_DNA"/>
</dbReference>
<organism evidence="2 3">
    <name type="scientific">Sphingomonas ginsenosidivorax</name>
    <dbReference type="NCBI Taxonomy" id="862135"/>
    <lineage>
        <taxon>Bacteria</taxon>
        <taxon>Pseudomonadati</taxon>
        <taxon>Pseudomonadota</taxon>
        <taxon>Alphaproteobacteria</taxon>
        <taxon>Sphingomonadales</taxon>
        <taxon>Sphingomonadaceae</taxon>
        <taxon>Sphingomonas</taxon>
    </lineage>
</organism>
<sequence>MNPRTIWLFRVALFLAVAVAVTMALLPQPPHLPIDKFGDKFAHMLAFATMALLAALAYPRIRLVRIGERLSFLGALVEVMQSIPALHRDCDIRDWVADTIAIIAILLVVATIRRRSTIVGKTIH</sequence>
<keyword evidence="3" id="KW-1185">Reference proteome</keyword>
<name>A0A5C6UG25_9SPHN</name>
<evidence type="ECO:0000313" key="3">
    <source>
        <dbReference type="Proteomes" id="UP000321250"/>
    </source>
</evidence>
<accession>A0A5C6UG25</accession>
<dbReference type="Proteomes" id="UP000321250">
    <property type="component" value="Unassembled WGS sequence"/>
</dbReference>
<keyword evidence="1" id="KW-0472">Membrane</keyword>
<comment type="caution">
    <text evidence="2">The sequence shown here is derived from an EMBL/GenBank/DDBJ whole genome shotgun (WGS) entry which is preliminary data.</text>
</comment>
<evidence type="ECO:0008006" key="4">
    <source>
        <dbReference type="Google" id="ProtNLM"/>
    </source>
</evidence>
<proteinExistence type="predicted"/>